<feature type="domain" description="PepSY" evidence="3">
    <location>
        <begin position="261"/>
        <end position="301"/>
    </location>
</feature>
<dbReference type="Pfam" id="PF03413">
    <property type="entry name" value="PepSY"/>
    <property type="match status" value="1"/>
</dbReference>
<protein>
    <submittedName>
        <fullName evidence="4">PepSY domain-containing protein</fullName>
    </submittedName>
</protein>
<evidence type="ECO:0000313" key="4">
    <source>
        <dbReference type="EMBL" id="RPA59968.1"/>
    </source>
</evidence>
<feature type="region of interest" description="Disordered" evidence="1">
    <location>
        <begin position="389"/>
        <end position="419"/>
    </location>
</feature>
<dbReference type="OrthoDB" id="3829465at2"/>
<keyword evidence="2" id="KW-0472">Membrane</keyword>
<proteinExistence type="predicted"/>
<sequence length="419" mass="44804">MRRALIVTHRWSSIALGLFLVIVCTSGAILVYEPELVRVTNSSLFTTTDTGRQVSFADAVSAVHAADSDFDARYLSLKDGVYFISSAETAAGTWAVDAGTGKVNGHGDIDGGFLGFLVNLHDCGLTCEGYPGYVSWLAKPSVVAGWGWFTADMNWGALLLGLGGLLLVFLAISGIVIWYPGLRRWRNGLRVRVGKGRFARDADLHNVIGVVAAIPLLIWGLTGMNFEIPGVAKVWYAATGGVAPAADAYTMPTSEATGPLISLDQAIAAAQGHYPGSRATWVGMPSEGSEYYSVDLLVGGPDLWSGSATYHGNRELGIDGHDPSVIKEFSGPPATVSNTIADDWAQPTLHYGVSVNGWWRALWFIFGMTPLLLMITGLSTWQIRNRNARRRRRRARDRAAAAPETSAGSTSVAAATVAE</sequence>
<evidence type="ECO:0000313" key="5">
    <source>
        <dbReference type="Proteomes" id="UP000267536"/>
    </source>
</evidence>
<feature type="compositionally biased region" description="Low complexity" evidence="1">
    <location>
        <begin position="400"/>
        <end position="419"/>
    </location>
</feature>
<dbReference type="Pfam" id="PF03929">
    <property type="entry name" value="PepSY_TM"/>
    <property type="match status" value="1"/>
</dbReference>
<evidence type="ECO:0000256" key="2">
    <source>
        <dbReference type="SAM" id="Phobius"/>
    </source>
</evidence>
<feature type="transmembrane region" description="Helical" evidence="2">
    <location>
        <begin position="12"/>
        <end position="32"/>
    </location>
</feature>
<gene>
    <name evidence="4" type="ORF">EF294_12105</name>
</gene>
<keyword evidence="2" id="KW-1133">Transmembrane helix</keyword>
<dbReference type="PANTHER" id="PTHR34219">
    <property type="entry name" value="IRON-REGULATED INNER MEMBRANE PROTEIN-RELATED"/>
    <property type="match status" value="1"/>
</dbReference>
<feature type="transmembrane region" description="Helical" evidence="2">
    <location>
        <begin position="155"/>
        <end position="181"/>
    </location>
</feature>
<comment type="caution">
    <text evidence="4">The sequence shown here is derived from an EMBL/GenBank/DDBJ whole genome shotgun (WGS) entry which is preliminary data.</text>
</comment>
<dbReference type="InterPro" id="IPR005625">
    <property type="entry name" value="PepSY-ass_TM"/>
</dbReference>
<feature type="transmembrane region" description="Helical" evidence="2">
    <location>
        <begin position="361"/>
        <end position="383"/>
    </location>
</feature>
<dbReference type="InterPro" id="IPR025711">
    <property type="entry name" value="PepSY"/>
</dbReference>
<feature type="transmembrane region" description="Helical" evidence="2">
    <location>
        <begin position="202"/>
        <end position="221"/>
    </location>
</feature>
<dbReference type="AlphaFoldDB" id="A0A3N4GDK7"/>
<keyword evidence="2" id="KW-0812">Transmembrane</keyword>
<accession>A0A3N4GDK7</accession>
<organism evidence="4 5">
    <name type="scientific">Gordonia oryzae</name>
    <dbReference type="NCBI Taxonomy" id="2487349"/>
    <lineage>
        <taxon>Bacteria</taxon>
        <taxon>Bacillati</taxon>
        <taxon>Actinomycetota</taxon>
        <taxon>Actinomycetes</taxon>
        <taxon>Mycobacteriales</taxon>
        <taxon>Gordoniaceae</taxon>
        <taxon>Gordonia</taxon>
    </lineage>
</organism>
<keyword evidence="5" id="KW-1185">Reference proteome</keyword>
<evidence type="ECO:0000259" key="3">
    <source>
        <dbReference type="Pfam" id="PF03413"/>
    </source>
</evidence>
<evidence type="ECO:0000256" key="1">
    <source>
        <dbReference type="SAM" id="MobiDB-lite"/>
    </source>
</evidence>
<reference evidence="4 5" key="1">
    <citation type="submission" date="2018-11" db="EMBL/GenBank/DDBJ databases">
        <title>Draft genome sequence of Gordonia sp. RS15-1S isolated from rice stems.</title>
        <authorList>
            <person name="Muangham S."/>
        </authorList>
    </citation>
    <scope>NUCLEOTIDE SEQUENCE [LARGE SCALE GENOMIC DNA]</scope>
    <source>
        <strain evidence="4 5">RS15-1S</strain>
    </source>
</reference>
<name>A0A3N4GDK7_9ACTN</name>
<dbReference type="Proteomes" id="UP000267536">
    <property type="component" value="Unassembled WGS sequence"/>
</dbReference>
<dbReference type="EMBL" id="RKMH01000008">
    <property type="protein sequence ID" value="RPA59968.1"/>
    <property type="molecule type" value="Genomic_DNA"/>
</dbReference>